<proteinExistence type="predicted"/>
<sequence length="51" mass="5959">MTQLSIHKSRHYARLHEQLYIFYSTSLTSDDRQGSGQIGLCKTFCFIIIHL</sequence>
<organism evidence="1">
    <name type="scientific">Arundo donax</name>
    <name type="common">Giant reed</name>
    <name type="synonym">Donax arundinaceus</name>
    <dbReference type="NCBI Taxonomy" id="35708"/>
    <lineage>
        <taxon>Eukaryota</taxon>
        <taxon>Viridiplantae</taxon>
        <taxon>Streptophyta</taxon>
        <taxon>Embryophyta</taxon>
        <taxon>Tracheophyta</taxon>
        <taxon>Spermatophyta</taxon>
        <taxon>Magnoliopsida</taxon>
        <taxon>Liliopsida</taxon>
        <taxon>Poales</taxon>
        <taxon>Poaceae</taxon>
        <taxon>PACMAD clade</taxon>
        <taxon>Arundinoideae</taxon>
        <taxon>Arundineae</taxon>
        <taxon>Arundo</taxon>
    </lineage>
</organism>
<evidence type="ECO:0000313" key="1">
    <source>
        <dbReference type="EMBL" id="JAD25337.1"/>
    </source>
</evidence>
<dbReference type="AlphaFoldDB" id="A0A0A9TR39"/>
<reference evidence="1" key="2">
    <citation type="journal article" date="2015" name="Data Brief">
        <title>Shoot transcriptome of the giant reed, Arundo donax.</title>
        <authorList>
            <person name="Barrero R.A."/>
            <person name="Guerrero F.D."/>
            <person name="Moolhuijzen P."/>
            <person name="Goolsby J.A."/>
            <person name="Tidwell J."/>
            <person name="Bellgard S.E."/>
            <person name="Bellgard M.I."/>
        </authorList>
    </citation>
    <scope>NUCLEOTIDE SEQUENCE</scope>
    <source>
        <tissue evidence="1">Shoot tissue taken approximately 20 cm above the soil surface</tissue>
    </source>
</reference>
<accession>A0A0A9TR39</accession>
<reference evidence="1" key="1">
    <citation type="submission" date="2014-09" db="EMBL/GenBank/DDBJ databases">
        <authorList>
            <person name="Magalhaes I.L.F."/>
            <person name="Oliveira U."/>
            <person name="Santos F.R."/>
            <person name="Vidigal T.H.D.A."/>
            <person name="Brescovit A.D."/>
            <person name="Santos A.J."/>
        </authorList>
    </citation>
    <scope>NUCLEOTIDE SEQUENCE</scope>
    <source>
        <tissue evidence="1">Shoot tissue taken approximately 20 cm above the soil surface</tissue>
    </source>
</reference>
<name>A0A0A9TR39_ARUDO</name>
<protein>
    <submittedName>
        <fullName evidence="1">Uncharacterized protein</fullName>
    </submittedName>
</protein>
<dbReference type="EMBL" id="GBRH01272558">
    <property type="protein sequence ID" value="JAD25337.1"/>
    <property type="molecule type" value="Transcribed_RNA"/>
</dbReference>